<dbReference type="OMA" id="ENIACAG"/>
<reference evidence="7" key="3">
    <citation type="journal article" date="2014" name="Nature">
        <title>Elephant shark genome provides unique insights into gnathostome evolution.</title>
        <authorList>
            <consortium name="International Elephant Shark Genome Sequencing Consortium"/>
            <person name="Venkatesh B."/>
            <person name="Lee A.P."/>
            <person name="Ravi V."/>
            <person name="Maurya A.K."/>
            <person name="Lian M.M."/>
            <person name="Swann J.B."/>
            <person name="Ohta Y."/>
            <person name="Flajnik M.F."/>
            <person name="Sutoh Y."/>
            <person name="Kasahara M."/>
            <person name="Hoon S."/>
            <person name="Gangu V."/>
            <person name="Roy S.W."/>
            <person name="Irimia M."/>
            <person name="Korzh V."/>
            <person name="Kondrychyn I."/>
            <person name="Lim Z.W."/>
            <person name="Tay B.H."/>
            <person name="Tohari S."/>
            <person name="Kong K.W."/>
            <person name="Ho S."/>
            <person name="Lorente-Galdos B."/>
            <person name="Quilez J."/>
            <person name="Marques-Bonet T."/>
            <person name="Raney B.J."/>
            <person name="Ingham P.W."/>
            <person name="Tay A."/>
            <person name="Hillier L.W."/>
            <person name="Minx P."/>
            <person name="Boehm T."/>
            <person name="Wilson R.K."/>
            <person name="Brenner S."/>
            <person name="Warren W.C."/>
        </authorList>
    </citation>
    <scope>NUCLEOTIDE SEQUENCE [LARGE SCALE GENOMIC DNA]</scope>
</reference>
<keyword evidence="3" id="KW-0325">Glycoprotein</keyword>
<dbReference type="GeneTree" id="ENSGT00940000156850"/>
<keyword evidence="7" id="KW-1185">Reference proteome</keyword>
<dbReference type="PANTHER" id="PTHR11339">
    <property type="entry name" value="EXTRACELLULAR MATRIX GLYCOPROTEIN RELATED"/>
    <property type="match status" value="1"/>
</dbReference>
<dbReference type="PROSITE" id="PS51233">
    <property type="entry name" value="VWFD"/>
    <property type="match status" value="1"/>
</dbReference>
<dbReference type="Pfam" id="PF12714">
    <property type="entry name" value="TILa"/>
    <property type="match status" value="1"/>
</dbReference>
<sequence>MGNSWKVPDDDDPNCKDPVDPESCPPDEENLYQSDSFCGLMTNQQGPFVKCHSVINPQGLFESCVVELCLLEGSQAALCNALEVYADACQSVGVTIPPWRNSTFCPIQCPTNSHYNVCANACAATCTDRLASHNCSQPCMASCECNEGFVLSGSTCVSVDDCGCFYNDKYYQVKTFWMDDCLERCRCIGNDQVKCKPATCESDEVCKIQDGILGCYSGGSATCHIYGDPHYMTFDRKLYHFQGACNYTVTETCGNTSVKFSVTTRNEHRGNPIISESNCLASGFEFCQGKTLGKFPYSTCLCLPCSNGGHELMVIVNERYKGELCGLCGTYTENQLDDFLKPDGILASDSNQFGNSWIVQDNSEQWHCNIHGNKRLVQNWQEADQYCKIFFDDPFKDCNWYIPPQLYFESCTYDYCNTGGDSEQLCNALASYASVCEAAGVDLGDWREQTGCVEESKFDIRKYPHLFSPFYIWASGSLARLRRRH</sequence>
<evidence type="ECO:0000313" key="7">
    <source>
        <dbReference type="Proteomes" id="UP000314986"/>
    </source>
</evidence>
<feature type="domain" description="VWFD" evidence="5">
    <location>
        <begin position="221"/>
        <end position="369"/>
    </location>
</feature>
<dbReference type="PANTHER" id="PTHR11339:SF374">
    <property type="entry name" value="ZONADHESIN"/>
    <property type="match status" value="1"/>
</dbReference>
<dbReference type="SMART" id="SM00832">
    <property type="entry name" value="C8"/>
    <property type="match status" value="2"/>
</dbReference>
<reference evidence="7" key="2">
    <citation type="journal article" date="2007" name="PLoS Biol.">
        <title>Survey sequencing and comparative analysis of the elephant shark (Callorhinchus milii) genome.</title>
        <authorList>
            <person name="Venkatesh B."/>
            <person name="Kirkness E.F."/>
            <person name="Loh Y.H."/>
            <person name="Halpern A.L."/>
            <person name="Lee A.P."/>
            <person name="Johnson J."/>
            <person name="Dandona N."/>
            <person name="Viswanathan L.D."/>
            <person name="Tay A."/>
            <person name="Venter J.C."/>
            <person name="Strausberg R.L."/>
            <person name="Brenner S."/>
        </authorList>
    </citation>
    <scope>NUCLEOTIDE SEQUENCE [LARGE SCALE GENOMIC DNA]</scope>
</reference>
<name>A0A4W3JFQ8_CALMI</name>
<dbReference type="InterPro" id="IPR001846">
    <property type="entry name" value="VWF_type-D"/>
</dbReference>
<protein>
    <recommendedName>
        <fullName evidence="5">VWFD domain-containing protein</fullName>
    </recommendedName>
</protein>
<evidence type="ECO:0000313" key="6">
    <source>
        <dbReference type="Ensembl" id="ENSCMIP00000031085.1"/>
    </source>
</evidence>
<dbReference type="STRING" id="7868.ENSCMIP00000031085"/>
<accession>A0A4W3JFQ8</accession>
<reference evidence="7" key="1">
    <citation type="journal article" date="2006" name="Science">
        <title>Ancient noncoding elements conserved in the human genome.</title>
        <authorList>
            <person name="Venkatesh B."/>
            <person name="Kirkness E.F."/>
            <person name="Loh Y.H."/>
            <person name="Halpern A.L."/>
            <person name="Lee A.P."/>
            <person name="Johnson J."/>
            <person name="Dandona N."/>
            <person name="Viswanathan L.D."/>
            <person name="Tay A."/>
            <person name="Venter J.C."/>
            <person name="Strausberg R.L."/>
            <person name="Brenner S."/>
        </authorList>
    </citation>
    <scope>NUCLEOTIDE SEQUENCE [LARGE SCALE GENOMIC DNA]</scope>
</reference>
<reference evidence="6" key="5">
    <citation type="submission" date="2025-09" db="UniProtKB">
        <authorList>
            <consortium name="Ensembl"/>
        </authorList>
    </citation>
    <scope>IDENTIFICATION</scope>
</reference>
<proteinExistence type="predicted"/>
<evidence type="ECO:0000256" key="4">
    <source>
        <dbReference type="SAM" id="MobiDB-lite"/>
    </source>
</evidence>
<dbReference type="Gene3D" id="2.10.25.10">
    <property type="entry name" value="Laminin"/>
    <property type="match status" value="1"/>
</dbReference>
<dbReference type="CDD" id="cd19941">
    <property type="entry name" value="TIL"/>
    <property type="match status" value="1"/>
</dbReference>
<dbReference type="Proteomes" id="UP000314986">
    <property type="component" value="Unassembled WGS sequence"/>
</dbReference>
<feature type="region of interest" description="Disordered" evidence="4">
    <location>
        <begin position="1"/>
        <end position="23"/>
    </location>
</feature>
<evidence type="ECO:0000256" key="2">
    <source>
        <dbReference type="ARBA" id="ARBA00023157"/>
    </source>
</evidence>
<dbReference type="SUPFAM" id="SSF57567">
    <property type="entry name" value="Serine protease inhibitors"/>
    <property type="match status" value="1"/>
</dbReference>
<keyword evidence="2" id="KW-1015">Disulfide bond</keyword>
<dbReference type="Pfam" id="PF00094">
    <property type="entry name" value="VWD"/>
    <property type="match status" value="2"/>
</dbReference>
<evidence type="ECO:0000256" key="3">
    <source>
        <dbReference type="ARBA" id="ARBA00023180"/>
    </source>
</evidence>
<dbReference type="GO" id="GO:0031012">
    <property type="term" value="C:extracellular matrix"/>
    <property type="evidence" value="ECO:0007669"/>
    <property type="project" value="TreeGrafter"/>
</dbReference>
<dbReference type="InterPro" id="IPR025615">
    <property type="entry name" value="TILa_dom"/>
</dbReference>
<dbReference type="AlphaFoldDB" id="A0A4W3JFQ8"/>
<dbReference type="Ensembl" id="ENSCMIT00000031559.1">
    <property type="protein sequence ID" value="ENSCMIP00000031085.1"/>
    <property type="gene ID" value="ENSCMIG00000013365.1"/>
</dbReference>
<keyword evidence="1" id="KW-0677">Repeat</keyword>
<evidence type="ECO:0000256" key="1">
    <source>
        <dbReference type="ARBA" id="ARBA00022737"/>
    </source>
</evidence>
<dbReference type="InParanoid" id="A0A4W3JFQ8"/>
<evidence type="ECO:0000259" key="5">
    <source>
        <dbReference type="PROSITE" id="PS51233"/>
    </source>
</evidence>
<reference evidence="6" key="4">
    <citation type="submission" date="2025-08" db="UniProtKB">
        <authorList>
            <consortium name="Ensembl"/>
        </authorList>
    </citation>
    <scope>IDENTIFICATION</scope>
</reference>
<dbReference type="Pfam" id="PF01826">
    <property type="entry name" value="TIL"/>
    <property type="match status" value="1"/>
</dbReference>
<dbReference type="FunFam" id="2.10.25.10:FF:000055">
    <property type="entry name" value="alpha-tectorin isoform X1"/>
    <property type="match status" value="1"/>
</dbReference>
<dbReference type="InterPro" id="IPR014853">
    <property type="entry name" value="VWF/SSPO/ZAN-like_Cys-rich_dom"/>
</dbReference>
<organism evidence="6 7">
    <name type="scientific">Callorhinchus milii</name>
    <name type="common">Ghost shark</name>
    <dbReference type="NCBI Taxonomy" id="7868"/>
    <lineage>
        <taxon>Eukaryota</taxon>
        <taxon>Metazoa</taxon>
        <taxon>Chordata</taxon>
        <taxon>Craniata</taxon>
        <taxon>Vertebrata</taxon>
        <taxon>Chondrichthyes</taxon>
        <taxon>Holocephali</taxon>
        <taxon>Chimaeriformes</taxon>
        <taxon>Callorhinchidae</taxon>
        <taxon>Callorhinchus</taxon>
    </lineage>
</organism>
<dbReference type="InterPro" id="IPR001007">
    <property type="entry name" value="VWF_dom"/>
</dbReference>
<dbReference type="InterPro" id="IPR036084">
    <property type="entry name" value="Ser_inhib-like_sf"/>
</dbReference>
<dbReference type="Pfam" id="PF08742">
    <property type="entry name" value="C8"/>
    <property type="match status" value="2"/>
</dbReference>
<dbReference type="InterPro" id="IPR002919">
    <property type="entry name" value="TIL_dom"/>
</dbReference>
<dbReference type="GO" id="GO:0005615">
    <property type="term" value="C:extracellular space"/>
    <property type="evidence" value="ECO:0007669"/>
    <property type="project" value="TreeGrafter"/>
</dbReference>
<dbReference type="SMART" id="SM00215">
    <property type="entry name" value="VWC_out"/>
    <property type="match status" value="1"/>
</dbReference>
<dbReference type="InterPro" id="IPR050780">
    <property type="entry name" value="Mucin_vWF_Thrombospondin_sf"/>
</dbReference>
<dbReference type="SMART" id="SM00216">
    <property type="entry name" value="VWD"/>
    <property type="match status" value="1"/>
</dbReference>